<dbReference type="EC" id="7.1.1.2" evidence="13"/>
<keyword evidence="5" id="KW-0813">Transport</keyword>
<keyword evidence="8 14" id="KW-1133">Transmembrane helix</keyword>
<evidence type="ECO:0000256" key="4">
    <source>
        <dbReference type="ARBA" id="ARBA00021009"/>
    </source>
</evidence>
<evidence type="ECO:0000256" key="10">
    <source>
        <dbReference type="ARBA" id="ARBA00023128"/>
    </source>
</evidence>
<evidence type="ECO:0000256" key="5">
    <source>
        <dbReference type="ARBA" id="ARBA00022448"/>
    </source>
</evidence>
<feature type="transmembrane region" description="Helical" evidence="14">
    <location>
        <begin position="68"/>
        <end position="91"/>
    </location>
</feature>
<dbReference type="PANTHER" id="PTHR11432:SF3">
    <property type="entry name" value="NADH-UBIQUINONE OXIDOREDUCTASE CHAIN 1"/>
    <property type="match status" value="1"/>
</dbReference>
<feature type="transmembrane region" description="Helical" evidence="14">
    <location>
        <begin position="251"/>
        <end position="268"/>
    </location>
</feature>
<keyword evidence="7" id="KW-0999">Mitochondrion inner membrane</keyword>
<evidence type="ECO:0000256" key="11">
    <source>
        <dbReference type="ARBA" id="ARBA00023136"/>
    </source>
</evidence>
<evidence type="ECO:0000256" key="2">
    <source>
        <dbReference type="ARBA" id="ARBA00004448"/>
    </source>
</evidence>
<feature type="transmembrane region" description="Helical" evidence="14">
    <location>
        <begin position="280"/>
        <end position="298"/>
    </location>
</feature>
<dbReference type="InterPro" id="IPR001694">
    <property type="entry name" value="NADH_UbQ_OxRdtase_su1/FPO"/>
</dbReference>
<keyword evidence="11 14" id="KW-0472">Membrane</keyword>
<dbReference type="PANTHER" id="PTHR11432">
    <property type="entry name" value="NADH DEHYDROGENASE SUBUNIT 1"/>
    <property type="match status" value="1"/>
</dbReference>
<comment type="function">
    <text evidence="1">Core subunit of the mitochondrial membrane respiratory chain NADH dehydrogenase (Complex I) that is believed to belong to the minimal assembly required for catalysis. Complex I functions in the transfer of electrons from NADH to the respiratory chain. The immediate electron acceptor for the enzyme is believed to be ubiquinone.</text>
</comment>
<dbReference type="PROSITE" id="PS00668">
    <property type="entry name" value="COMPLEX1_ND1_2"/>
    <property type="match status" value="1"/>
</dbReference>
<geneLocation type="mitochondrion" evidence="15"/>
<evidence type="ECO:0000256" key="7">
    <source>
        <dbReference type="ARBA" id="ARBA00022792"/>
    </source>
</evidence>
<evidence type="ECO:0000256" key="14">
    <source>
        <dbReference type="SAM" id="Phobius"/>
    </source>
</evidence>
<name>R9ZPL4_9NEOP</name>
<evidence type="ECO:0000256" key="13">
    <source>
        <dbReference type="RuleBase" id="RU000473"/>
    </source>
</evidence>
<keyword evidence="10 13" id="KW-0496">Mitochondrion</keyword>
<feature type="transmembrane region" description="Helical" evidence="14">
    <location>
        <begin position="6"/>
        <end position="26"/>
    </location>
</feature>
<keyword evidence="12" id="KW-0520">NAD</keyword>
<dbReference type="Pfam" id="PF00146">
    <property type="entry name" value="NADHdh"/>
    <property type="match status" value="1"/>
</dbReference>
<evidence type="ECO:0000256" key="6">
    <source>
        <dbReference type="ARBA" id="ARBA00022692"/>
    </source>
</evidence>
<sequence length="299" mass="33663">MTIVTLVQMLFTIMSIFIAVAFFSLLERKMLSISQNREGPNKVVLKGFSQPIGDAVKLLSKSTSLPNLGFYSVYTLGPLALLSINTFLWITTPFLSKFIHLNHSGMVMLLILSVTALPTIYSGWFSNSTFSTMGAIRSVAQSLSFEITFSFSLFISFLMIQSLCLENLPKFQSWSWLFWCIPWISLVTLICFLAESGRSPFDLPEGESELVSGYTIEFGGLHYTLIFLGENLAVMFMTMIFSTTYLGGFSLWKASTLVLIIVMIRSSYPRIRYDQLMQLNWVGILPQLISSVWIVSILS</sequence>
<reference evidence="15" key="1">
    <citation type="journal article" date="2013" name="Genome Biol. Evol.">
        <title>Substantial Variation in the Extent of Mitochondrial Genome Fragmentation among Blood-Sucking Lice of Mammals.</title>
        <authorList>
            <person name="Jiang H."/>
            <person name="Barker S.C."/>
            <person name="Shao R."/>
        </authorList>
    </citation>
    <scope>NUCLEOTIDE SEQUENCE</scope>
    <source>
        <strain evidence="15">B2311</strain>
    </source>
</reference>
<feature type="transmembrane region" description="Helical" evidence="14">
    <location>
        <begin position="225"/>
        <end position="245"/>
    </location>
</feature>
<dbReference type="EMBL" id="KC814608">
    <property type="protein sequence ID" value="AGO44123.1"/>
    <property type="molecule type" value="Genomic_DNA"/>
</dbReference>
<dbReference type="GO" id="GO:0003954">
    <property type="term" value="F:NADH dehydrogenase activity"/>
    <property type="evidence" value="ECO:0007669"/>
    <property type="project" value="TreeGrafter"/>
</dbReference>
<protein>
    <recommendedName>
        <fullName evidence="4 13">NADH-ubiquinone oxidoreductase chain 1</fullName>
        <ecNumber evidence="13">7.1.1.2</ecNumber>
    </recommendedName>
</protein>
<dbReference type="InterPro" id="IPR018086">
    <property type="entry name" value="NADH_UbQ_OxRdtase_su1_CS"/>
</dbReference>
<evidence type="ECO:0000256" key="9">
    <source>
        <dbReference type="ARBA" id="ARBA00023075"/>
    </source>
</evidence>
<evidence type="ECO:0000313" key="15">
    <source>
        <dbReference type="EMBL" id="AGO44123.1"/>
    </source>
</evidence>
<dbReference type="GO" id="GO:0008137">
    <property type="term" value="F:NADH dehydrogenase (ubiquinone) activity"/>
    <property type="evidence" value="ECO:0007669"/>
    <property type="project" value="UniProtKB-EC"/>
</dbReference>
<dbReference type="AlphaFoldDB" id="R9ZPL4"/>
<evidence type="ECO:0000256" key="1">
    <source>
        <dbReference type="ARBA" id="ARBA00003257"/>
    </source>
</evidence>
<organism evidence="15">
    <name type="scientific">Haematopinus suis</name>
    <dbReference type="NCBI Taxonomy" id="511927"/>
    <lineage>
        <taxon>Eukaryota</taxon>
        <taxon>Metazoa</taxon>
        <taxon>Ecdysozoa</taxon>
        <taxon>Arthropoda</taxon>
        <taxon>Hexapoda</taxon>
        <taxon>Insecta</taxon>
        <taxon>Pterygota</taxon>
        <taxon>Neoptera</taxon>
        <taxon>Paraneoptera</taxon>
        <taxon>Psocodea</taxon>
        <taxon>Troctomorpha</taxon>
        <taxon>Phthiraptera</taxon>
        <taxon>Anoplura</taxon>
        <taxon>Haematopinidae</taxon>
        <taxon>Haematopinus</taxon>
    </lineage>
</organism>
<proteinExistence type="inferred from homology"/>
<feature type="transmembrane region" description="Helical" evidence="14">
    <location>
        <begin position="103"/>
        <end position="124"/>
    </location>
</feature>
<comment type="catalytic activity">
    <reaction evidence="13">
        <text>a ubiquinone + NADH + 5 H(+)(in) = a ubiquinol + NAD(+) + 4 H(+)(out)</text>
        <dbReference type="Rhea" id="RHEA:29091"/>
        <dbReference type="Rhea" id="RHEA-COMP:9565"/>
        <dbReference type="Rhea" id="RHEA-COMP:9566"/>
        <dbReference type="ChEBI" id="CHEBI:15378"/>
        <dbReference type="ChEBI" id="CHEBI:16389"/>
        <dbReference type="ChEBI" id="CHEBI:17976"/>
        <dbReference type="ChEBI" id="CHEBI:57540"/>
        <dbReference type="ChEBI" id="CHEBI:57945"/>
        <dbReference type="EC" id="7.1.1.2"/>
    </reaction>
</comment>
<evidence type="ECO:0000256" key="12">
    <source>
        <dbReference type="RuleBase" id="RU000471"/>
    </source>
</evidence>
<evidence type="ECO:0000256" key="3">
    <source>
        <dbReference type="ARBA" id="ARBA00010535"/>
    </source>
</evidence>
<feature type="transmembrane region" description="Helical" evidence="14">
    <location>
        <begin position="145"/>
        <end position="164"/>
    </location>
</feature>
<gene>
    <name evidence="15" type="primary">nad1</name>
</gene>
<evidence type="ECO:0000256" key="8">
    <source>
        <dbReference type="ARBA" id="ARBA00022989"/>
    </source>
</evidence>
<comment type="subcellular location">
    <subcellularLocation>
        <location evidence="2 12">Mitochondrion inner membrane</location>
        <topology evidence="2 12">Multi-pass membrane protein</topology>
    </subcellularLocation>
</comment>
<accession>R9ZPL4</accession>
<comment type="similarity">
    <text evidence="3 12">Belongs to the complex I subunit 1 family.</text>
</comment>
<dbReference type="GO" id="GO:0009060">
    <property type="term" value="P:aerobic respiration"/>
    <property type="evidence" value="ECO:0007669"/>
    <property type="project" value="TreeGrafter"/>
</dbReference>
<dbReference type="GO" id="GO:0005743">
    <property type="term" value="C:mitochondrial inner membrane"/>
    <property type="evidence" value="ECO:0007669"/>
    <property type="project" value="UniProtKB-SubCell"/>
</dbReference>
<keyword evidence="9 13" id="KW-0830">Ubiquinone</keyword>
<feature type="transmembrane region" description="Helical" evidence="14">
    <location>
        <begin position="176"/>
        <end position="194"/>
    </location>
</feature>
<keyword evidence="6 12" id="KW-0812">Transmembrane</keyword>